<keyword evidence="3" id="KW-0067">ATP-binding</keyword>
<evidence type="ECO:0000256" key="1">
    <source>
        <dbReference type="ARBA" id="ARBA00004474"/>
    </source>
</evidence>
<keyword evidence="2" id="KW-0547">Nucleotide-binding</keyword>
<dbReference type="InterPro" id="IPR050130">
    <property type="entry name" value="ClpA_ClpB"/>
</dbReference>
<evidence type="ECO:0000256" key="3">
    <source>
        <dbReference type="ARBA" id="ARBA00022840"/>
    </source>
</evidence>
<dbReference type="PANTHER" id="PTHR11638:SF18">
    <property type="entry name" value="HEAT SHOCK PROTEIN 104"/>
    <property type="match status" value="1"/>
</dbReference>
<feature type="domain" description="ATPase AAA-type core" evidence="4">
    <location>
        <begin position="86"/>
        <end position="193"/>
    </location>
</feature>
<dbReference type="PANTHER" id="PTHR11638">
    <property type="entry name" value="ATP-DEPENDENT CLP PROTEASE"/>
    <property type="match status" value="1"/>
</dbReference>
<dbReference type="InterPro" id="IPR027417">
    <property type="entry name" value="P-loop_NTPase"/>
</dbReference>
<dbReference type="Gene3D" id="3.40.50.300">
    <property type="entry name" value="P-loop containing nucleotide triphosphate hydrolases"/>
    <property type="match status" value="1"/>
</dbReference>
<evidence type="ECO:0000259" key="4">
    <source>
        <dbReference type="Pfam" id="PF07724"/>
    </source>
</evidence>
<gene>
    <name evidence="5" type="ORF">DM860_007050</name>
</gene>
<dbReference type="Pfam" id="PF07724">
    <property type="entry name" value="AAA_2"/>
    <property type="match status" value="1"/>
</dbReference>
<organism evidence="5 6">
    <name type="scientific">Cuscuta australis</name>
    <dbReference type="NCBI Taxonomy" id="267555"/>
    <lineage>
        <taxon>Eukaryota</taxon>
        <taxon>Viridiplantae</taxon>
        <taxon>Streptophyta</taxon>
        <taxon>Embryophyta</taxon>
        <taxon>Tracheophyta</taxon>
        <taxon>Spermatophyta</taxon>
        <taxon>Magnoliopsida</taxon>
        <taxon>eudicotyledons</taxon>
        <taxon>Gunneridae</taxon>
        <taxon>Pentapetalae</taxon>
        <taxon>asterids</taxon>
        <taxon>lamiids</taxon>
        <taxon>Solanales</taxon>
        <taxon>Convolvulaceae</taxon>
        <taxon>Cuscuteae</taxon>
        <taxon>Cuscuta</taxon>
        <taxon>Cuscuta subgen. Grammica</taxon>
        <taxon>Cuscuta sect. Cleistogrammica</taxon>
    </lineage>
</organism>
<comment type="subcellular location">
    <subcellularLocation>
        <location evidence="1">Plastid</location>
    </subcellularLocation>
</comment>
<evidence type="ECO:0000313" key="6">
    <source>
        <dbReference type="Proteomes" id="UP000249390"/>
    </source>
</evidence>
<dbReference type="EMBL" id="NQVE01000027">
    <property type="protein sequence ID" value="RAL53378.1"/>
    <property type="molecule type" value="Genomic_DNA"/>
</dbReference>
<dbReference type="GO" id="GO:0009536">
    <property type="term" value="C:plastid"/>
    <property type="evidence" value="ECO:0007669"/>
    <property type="project" value="UniProtKB-SubCell"/>
</dbReference>
<keyword evidence="6" id="KW-1185">Reference proteome</keyword>
<proteinExistence type="predicted"/>
<sequence>MLRELHLKSLGKHPVFKWILSVTRDHVSQVVSTTTGQPASWLRLFINPPTCKSYELMRKFSGHKQAVAAVSYTFKRRYRGVNRKQKPLCSFLVVDTSGLYMEEFARSLSKMIFDSSDALIRINMSECAGSASSGNDIEKLFDGVRRRPCVVIIFENIERANSSSISILKQILRSGYASDESGNEINFTQSIIFVLLQGLKPFYMKVCTCMCILKSSPFKAYLRATSSSSSDQDRCCFAVLKEARDHVDTETWELVDDVALFGSQIQFASCFLMSYTRCILREMAKNFCSGRLIIYPSEVALEVFRRRAKNIDVSSDLLIVL</sequence>
<dbReference type="GO" id="GO:0005524">
    <property type="term" value="F:ATP binding"/>
    <property type="evidence" value="ECO:0007669"/>
    <property type="project" value="UniProtKB-KW"/>
</dbReference>
<dbReference type="Proteomes" id="UP000249390">
    <property type="component" value="Unassembled WGS sequence"/>
</dbReference>
<dbReference type="AlphaFoldDB" id="A0A328E9M8"/>
<protein>
    <recommendedName>
        <fullName evidence="4">ATPase AAA-type core domain-containing protein</fullName>
    </recommendedName>
</protein>
<dbReference type="InterPro" id="IPR003959">
    <property type="entry name" value="ATPase_AAA_core"/>
</dbReference>
<comment type="caution">
    <text evidence="5">The sequence shown here is derived from an EMBL/GenBank/DDBJ whole genome shotgun (WGS) entry which is preliminary data.</text>
</comment>
<dbReference type="GO" id="GO:0034605">
    <property type="term" value="P:cellular response to heat"/>
    <property type="evidence" value="ECO:0007669"/>
    <property type="project" value="TreeGrafter"/>
</dbReference>
<evidence type="ECO:0000256" key="2">
    <source>
        <dbReference type="ARBA" id="ARBA00022741"/>
    </source>
</evidence>
<accession>A0A328E9M8</accession>
<dbReference type="GO" id="GO:0016887">
    <property type="term" value="F:ATP hydrolysis activity"/>
    <property type="evidence" value="ECO:0007669"/>
    <property type="project" value="InterPro"/>
</dbReference>
<reference evidence="5 6" key="1">
    <citation type="submission" date="2018-06" db="EMBL/GenBank/DDBJ databases">
        <title>The Genome of Cuscuta australis (Dodder) Provides Insight into the Evolution of Plant Parasitism.</title>
        <authorList>
            <person name="Liu H."/>
        </authorList>
    </citation>
    <scope>NUCLEOTIDE SEQUENCE [LARGE SCALE GENOMIC DNA]</scope>
    <source>
        <strain evidence="6">cv. Yunnan</strain>
        <tissue evidence="5">Vines</tissue>
    </source>
</reference>
<dbReference type="SUPFAM" id="SSF52540">
    <property type="entry name" value="P-loop containing nucleoside triphosphate hydrolases"/>
    <property type="match status" value="1"/>
</dbReference>
<name>A0A328E9M8_9ASTE</name>
<evidence type="ECO:0000313" key="5">
    <source>
        <dbReference type="EMBL" id="RAL53378.1"/>
    </source>
</evidence>